<comment type="caution">
    <text evidence="3">The sequence shown here is derived from an EMBL/GenBank/DDBJ whole genome shotgun (WGS) entry which is preliminary data.</text>
</comment>
<evidence type="ECO:0000313" key="4">
    <source>
        <dbReference type="Proteomes" id="UP001500979"/>
    </source>
</evidence>
<feature type="domain" description="DUF2510" evidence="2">
    <location>
        <begin position="7"/>
        <end position="39"/>
    </location>
</feature>
<dbReference type="InterPro" id="IPR025659">
    <property type="entry name" value="Tubby-like_C"/>
</dbReference>
<dbReference type="Pfam" id="PF10708">
    <property type="entry name" value="DUF2510"/>
    <property type="match status" value="1"/>
</dbReference>
<dbReference type="EMBL" id="BAAAUX010000013">
    <property type="protein sequence ID" value="GAA2790969.1"/>
    <property type="molecule type" value="Genomic_DNA"/>
</dbReference>
<sequence length="275" mass="30150">MNAPPPPGWYPDQADPRYVRWWDGRQWTQQVQPARPPQQRPAPPQNDASAIELALGGTGDAASVRDQVQRHAGGPAGGGGGTLFSEPVLVINQQAKLVEISNEFGIFDQHGRQLGSCVQYGQNAAQKAFRFLSKADSLLTVKLQIKDAHGNPVLLLHRPAATMFKPAIHVQRPDGAEIGTIKLANFWGKARLNFEVGGQVCGAMIAENLRGWDLRLVDHQEQQIGQISKSWEGLAKAVFTTADNYVLQIFRPLQDPLLSMVIASAMAFDTAFKQR</sequence>
<dbReference type="Gene3D" id="2.40.160.200">
    <property type="entry name" value="LURP1-related"/>
    <property type="match status" value="1"/>
</dbReference>
<proteinExistence type="predicted"/>
<evidence type="ECO:0000313" key="3">
    <source>
        <dbReference type="EMBL" id="GAA2790969.1"/>
    </source>
</evidence>
<feature type="compositionally biased region" description="Pro residues" evidence="1">
    <location>
        <begin position="34"/>
        <end position="44"/>
    </location>
</feature>
<evidence type="ECO:0000259" key="2">
    <source>
        <dbReference type="Pfam" id="PF10708"/>
    </source>
</evidence>
<dbReference type="PANTHER" id="PTHR23248:SF9">
    <property type="entry name" value="PHOSPHOLIPID SCRAMBLASE"/>
    <property type="match status" value="1"/>
</dbReference>
<keyword evidence="4" id="KW-1185">Reference proteome</keyword>
<name>A0ABN3VC55_9PSEU</name>
<organism evidence="3 4">
    <name type="scientific">Saccharopolyspora taberi</name>
    <dbReference type="NCBI Taxonomy" id="60895"/>
    <lineage>
        <taxon>Bacteria</taxon>
        <taxon>Bacillati</taxon>
        <taxon>Actinomycetota</taxon>
        <taxon>Actinomycetes</taxon>
        <taxon>Pseudonocardiales</taxon>
        <taxon>Pseudonocardiaceae</taxon>
        <taxon>Saccharopolyspora</taxon>
    </lineage>
</organism>
<accession>A0ABN3VC55</accession>
<protein>
    <submittedName>
        <fullName evidence="3">Phospholipid scramblase-related protein</fullName>
    </submittedName>
</protein>
<reference evidence="3 4" key="1">
    <citation type="journal article" date="2019" name="Int. J. Syst. Evol. Microbiol.">
        <title>The Global Catalogue of Microorganisms (GCM) 10K type strain sequencing project: providing services to taxonomists for standard genome sequencing and annotation.</title>
        <authorList>
            <consortium name="The Broad Institute Genomics Platform"/>
            <consortium name="The Broad Institute Genome Sequencing Center for Infectious Disease"/>
            <person name="Wu L."/>
            <person name="Ma J."/>
        </authorList>
    </citation>
    <scope>NUCLEOTIDE SEQUENCE [LARGE SCALE GENOMIC DNA]</scope>
    <source>
        <strain evidence="3 4">JCM 9383</strain>
    </source>
</reference>
<evidence type="ECO:0000256" key="1">
    <source>
        <dbReference type="SAM" id="MobiDB-lite"/>
    </source>
</evidence>
<dbReference type="InterPro" id="IPR018929">
    <property type="entry name" value="DUF2510"/>
</dbReference>
<dbReference type="InterPro" id="IPR005552">
    <property type="entry name" value="Scramblase"/>
</dbReference>
<dbReference type="PANTHER" id="PTHR23248">
    <property type="entry name" value="PHOSPHOLIPID SCRAMBLASE-RELATED"/>
    <property type="match status" value="1"/>
</dbReference>
<feature type="region of interest" description="Disordered" evidence="1">
    <location>
        <begin position="24"/>
        <end position="46"/>
    </location>
</feature>
<gene>
    <name evidence="3" type="ORF">GCM10010470_27140</name>
</gene>
<dbReference type="RefSeq" id="WP_344679983.1">
    <property type="nucleotide sequence ID" value="NZ_BAAAUX010000013.1"/>
</dbReference>
<dbReference type="InterPro" id="IPR038595">
    <property type="entry name" value="LOR_sf"/>
</dbReference>
<dbReference type="Proteomes" id="UP001500979">
    <property type="component" value="Unassembled WGS sequence"/>
</dbReference>
<dbReference type="SUPFAM" id="SSF54518">
    <property type="entry name" value="Tubby C-terminal domain-like"/>
    <property type="match status" value="1"/>
</dbReference>
<dbReference type="Pfam" id="PF03803">
    <property type="entry name" value="Scramblase"/>
    <property type="match status" value="1"/>
</dbReference>